<evidence type="ECO:0000313" key="2">
    <source>
        <dbReference type="Proteomes" id="UP000635606"/>
    </source>
</evidence>
<reference evidence="1" key="1">
    <citation type="submission" date="2021-01" db="EMBL/GenBank/DDBJ databases">
        <title>Whole genome shotgun sequence of Virgisporangium ochraceum NBRC 16418.</title>
        <authorList>
            <person name="Komaki H."/>
            <person name="Tamura T."/>
        </authorList>
    </citation>
    <scope>NUCLEOTIDE SEQUENCE</scope>
    <source>
        <strain evidence="1">NBRC 16418</strain>
    </source>
</reference>
<protein>
    <recommendedName>
        <fullName evidence="3">Glycosyl transferase group 1</fullName>
    </recommendedName>
</protein>
<dbReference type="EMBL" id="BOPH01000080">
    <property type="protein sequence ID" value="GIJ70420.1"/>
    <property type="molecule type" value="Genomic_DNA"/>
</dbReference>
<sequence>MRWRALYEAMGGPAGCRLYEVVCDRTTICHDRCAVSGAAHRRPGHRGSYFDRPFCRGWLDRLVGRIAADGVTTVVCSGLNTYRYVTGLAGRTGTRLVYDMHNAELPLHRSINAAMLAGAAGTVQYGPMPLDLVEFAERAALTAADEIWTCSDRDLADIAELYPTAAATPTRVVPNVVTVPAPPHPDGPAPAPRRVVFTGRMDYYPNLVAARAVVDDLAPALLAAGRTVPVVVCGAVLDEWIPADGLPPTVRLVSDPPSTAPLVTGGVLVVPLTLGGGSRLKILEGFALRAPVVSTAKGVEGLDVTPGVHYLPAETPAGFADAVGRVLDDEDLRTRLVESAAHLVRDRYSMPALRACLHGYSPDC</sequence>
<dbReference type="AlphaFoldDB" id="A0A8J4ECE9"/>
<accession>A0A8J4ECE9</accession>
<evidence type="ECO:0000313" key="1">
    <source>
        <dbReference type="EMBL" id="GIJ70420.1"/>
    </source>
</evidence>
<keyword evidence="2" id="KW-1185">Reference proteome</keyword>
<name>A0A8J4ECE9_9ACTN</name>
<dbReference type="Proteomes" id="UP000635606">
    <property type="component" value="Unassembled WGS sequence"/>
</dbReference>
<comment type="caution">
    <text evidence="1">The sequence shown here is derived from an EMBL/GenBank/DDBJ whole genome shotgun (WGS) entry which is preliminary data.</text>
</comment>
<dbReference type="Gene3D" id="3.40.50.2000">
    <property type="entry name" value="Glycogen Phosphorylase B"/>
    <property type="match status" value="2"/>
</dbReference>
<organism evidence="1 2">
    <name type="scientific">Virgisporangium ochraceum</name>
    <dbReference type="NCBI Taxonomy" id="65505"/>
    <lineage>
        <taxon>Bacteria</taxon>
        <taxon>Bacillati</taxon>
        <taxon>Actinomycetota</taxon>
        <taxon>Actinomycetes</taxon>
        <taxon>Micromonosporales</taxon>
        <taxon>Micromonosporaceae</taxon>
        <taxon>Virgisporangium</taxon>
    </lineage>
</organism>
<evidence type="ECO:0008006" key="3">
    <source>
        <dbReference type="Google" id="ProtNLM"/>
    </source>
</evidence>
<gene>
    <name evidence="1" type="ORF">Voc01_053370</name>
</gene>
<dbReference type="SUPFAM" id="SSF53756">
    <property type="entry name" value="UDP-Glycosyltransferase/glycogen phosphorylase"/>
    <property type="match status" value="1"/>
</dbReference>
<proteinExistence type="predicted"/>
<dbReference type="Pfam" id="PF13692">
    <property type="entry name" value="Glyco_trans_1_4"/>
    <property type="match status" value="1"/>
</dbReference>